<proteinExistence type="predicted"/>
<dbReference type="EMBL" id="GBXM01079731">
    <property type="protein sequence ID" value="JAH28846.1"/>
    <property type="molecule type" value="Transcribed_RNA"/>
</dbReference>
<reference evidence="1" key="2">
    <citation type="journal article" date="2015" name="Fish Shellfish Immunol.">
        <title>Early steps in the European eel (Anguilla anguilla)-Vibrio vulnificus interaction in the gills: Role of the RtxA13 toxin.</title>
        <authorList>
            <person name="Callol A."/>
            <person name="Pajuelo D."/>
            <person name="Ebbesson L."/>
            <person name="Teles M."/>
            <person name="MacKenzie S."/>
            <person name="Amaro C."/>
        </authorList>
    </citation>
    <scope>NUCLEOTIDE SEQUENCE</scope>
</reference>
<name>A0A0E9RI78_ANGAN</name>
<reference evidence="1" key="1">
    <citation type="submission" date="2014-11" db="EMBL/GenBank/DDBJ databases">
        <authorList>
            <person name="Amaro Gonzalez C."/>
        </authorList>
    </citation>
    <scope>NUCLEOTIDE SEQUENCE</scope>
</reference>
<protein>
    <submittedName>
        <fullName evidence="1">Uncharacterized protein</fullName>
    </submittedName>
</protein>
<dbReference type="AlphaFoldDB" id="A0A0E9RI78"/>
<organism evidence="1">
    <name type="scientific">Anguilla anguilla</name>
    <name type="common">European freshwater eel</name>
    <name type="synonym">Muraena anguilla</name>
    <dbReference type="NCBI Taxonomy" id="7936"/>
    <lineage>
        <taxon>Eukaryota</taxon>
        <taxon>Metazoa</taxon>
        <taxon>Chordata</taxon>
        <taxon>Craniata</taxon>
        <taxon>Vertebrata</taxon>
        <taxon>Euteleostomi</taxon>
        <taxon>Actinopterygii</taxon>
        <taxon>Neopterygii</taxon>
        <taxon>Teleostei</taxon>
        <taxon>Anguilliformes</taxon>
        <taxon>Anguillidae</taxon>
        <taxon>Anguilla</taxon>
    </lineage>
</organism>
<accession>A0A0E9RI78</accession>
<evidence type="ECO:0000313" key="1">
    <source>
        <dbReference type="EMBL" id="JAH28846.1"/>
    </source>
</evidence>
<sequence length="67" mass="7707">MLIRRQCTKTCTFGRQVDCTMEIHVPTKQCTPKPLIRHTTIFNLIYSEDSTQWCPLKSSAIHVNVSV</sequence>